<gene>
    <name evidence="7" type="ORF">GCM10022223_14520</name>
</gene>
<accession>A0ABP6Z6P0</accession>
<dbReference type="Gene3D" id="3.50.50.60">
    <property type="entry name" value="FAD/NAD(P)-binding domain"/>
    <property type="match status" value="1"/>
</dbReference>
<keyword evidence="5" id="KW-0963">Cytoplasm</keyword>
<dbReference type="HAMAP" id="MF_00845">
    <property type="entry name" value="TetX_monooxygenase"/>
    <property type="match status" value="1"/>
</dbReference>
<evidence type="ECO:0000259" key="6">
    <source>
        <dbReference type="Pfam" id="PF01494"/>
    </source>
</evidence>
<dbReference type="PANTHER" id="PTHR46972">
    <property type="entry name" value="MONOOXYGENASE ASQM-RELATED"/>
    <property type="match status" value="1"/>
</dbReference>
<keyword evidence="3 5" id="KW-0560">Oxidoreductase</keyword>
<sequence length="383" mass="40373">MDITAAARPVVVVGAGLGGLTLARVLHRHGVPVTVYDADACAQARTQGGQLDLHEHNGQLALEIAGLTPEYRAIIHRGGGAQRVVDPHGTVLAELPDDGSLTRPEALRGDIRRILLDSLPAGTVRWGKKLRQATPAGPGRYELTFADGSTVTTNVLVGADGTWSKVRALLSPQEPTYAGLSYVDTFLHDVDERHAATAEAVGAGALYVLTPGTGFLAHREAGNRIHTYVVLERPPAWFEAIDFTDARAAKAAIAAEFDGWAPELVSLIADADVAPVLRSIHRLPDRHRWSRRPGVTLLGDAAHVTVPGGEGANLAMLDGAELGKAIAAHPGDLETALAAYEEVMFPRAEQEAVAAHETLDLIFGADTPHGLVGLFTGDGPAQP</sequence>
<name>A0ABP6Z6P0_9ACTN</name>
<dbReference type="SUPFAM" id="SSF51905">
    <property type="entry name" value="FAD/NAD(P)-binding domain"/>
    <property type="match status" value="1"/>
</dbReference>
<dbReference type="EC" id="1.14.13.-" evidence="5"/>
<evidence type="ECO:0000256" key="3">
    <source>
        <dbReference type="ARBA" id="ARBA00023002"/>
    </source>
</evidence>
<evidence type="ECO:0000256" key="4">
    <source>
        <dbReference type="ARBA" id="ARBA00023033"/>
    </source>
</evidence>
<comment type="caution">
    <text evidence="7">The sequence shown here is derived from an EMBL/GenBank/DDBJ whole genome shotgun (WGS) entry which is preliminary data.</text>
</comment>
<dbReference type="Proteomes" id="UP001501074">
    <property type="component" value="Unassembled WGS sequence"/>
</dbReference>
<feature type="binding site" evidence="5">
    <location>
        <position position="52"/>
    </location>
    <ligand>
        <name>FAD</name>
        <dbReference type="ChEBI" id="CHEBI:57692"/>
    </ligand>
</feature>
<comment type="subcellular location">
    <subcellularLocation>
        <location evidence="5">Cytoplasm</location>
    </subcellularLocation>
</comment>
<reference evidence="8" key="1">
    <citation type="journal article" date="2019" name="Int. J. Syst. Evol. Microbiol.">
        <title>The Global Catalogue of Microorganisms (GCM) 10K type strain sequencing project: providing services to taxonomists for standard genome sequencing and annotation.</title>
        <authorList>
            <consortium name="The Broad Institute Genomics Platform"/>
            <consortium name="The Broad Institute Genome Sequencing Center for Infectious Disease"/>
            <person name="Wu L."/>
            <person name="Ma J."/>
        </authorList>
    </citation>
    <scope>NUCLEOTIDE SEQUENCE [LARGE SCALE GENOMIC DNA]</scope>
    <source>
        <strain evidence="8">JCM 16902</strain>
    </source>
</reference>
<keyword evidence="8" id="KW-1185">Reference proteome</keyword>
<comment type="similarity">
    <text evidence="5">Belongs to the aromatic-ring hydroxylase family. TetX subfamily.</text>
</comment>
<feature type="binding site" evidence="5">
    <location>
        <position position="45"/>
    </location>
    <ligand>
        <name>NADPH</name>
        <dbReference type="ChEBI" id="CHEBI:57783"/>
    </ligand>
</feature>
<proteinExistence type="inferred from homology"/>
<evidence type="ECO:0000313" key="7">
    <source>
        <dbReference type="EMBL" id="GAA3600081.1"/>
    </source>
</evidence>
<comment type="catalytic activity">
    <reaction evidence="5">
        <text>a tetracycline + NADPH + O2 + H(+) = an 11a-hydroxytetracycline + NADP(+) + H2O</text>
        <dbReference type="Rhea" id="RHEA:61444"/>
        <dbReference type="ChEBI" id="CHEBI:15377"/>
        <dbReference type="ChEBI" id="CHEBI:15378"/>
        <dbReference type="ChEBI" id="CHEBI:15379"/>
        <dbReference type="ChEBI" id="CHEBI:57783"/>
        <dbReference type="ChEBI" id="CHEBI:58349"/>
        <dbReference type="ChEBI" id="CHEBI:144644"/>
        <dbReference type="ChEBI" id="CHEBI:144645"/>
    </reaction>
</comment>
<keyword evidence="4 5" id="KW-0503">Monooxygenase</keyword>
<comment type="function">
    <text evidence="5">An FAD-requiring monooxygenase active on some tetracycline antibiotic derivatives, which leads to their inactivation. Hydroxylates carbon 11a of tetracycline and some analogs.</text>
</comment>
<feature type="binding site" evidence="5">
    <location>
        <position position="300"/>
    </location>
    <ligand>
        <name>FAD</name>
        <dbReference type="ChEBI" id="CHEBI:57692"/>
    </ligand>
</feature>
<feature type="domain" description="FAD-binding" evidence="6">
    <location>
        <begin position="9"/>
        <end position="349"/>
    </location>
</feature>
<dbReference type="InterPro" id="IPR036188">
    <property type="entry name" value="FAD/NAD-bd_sf"/>
</dbReference>
<dbReference type="RefSeq" id="WP_231486204.1">
    <property type="nucleotide sequence ID" value="NZ_BAAAZO010000002.1"/>
</dbReference>
<dbReference type="InterPro" id="IPR043683">
    <property type="entry name" value="TetX_monooxygenase"/>
</dbReference>
<dbReference type="PRINTS" id="PR00420">
    <property type="entry name" value="RNGMNOXGNASE"/>
</dbReference>
<dbReference type="Pfam" id="PF01494">
    <property type="entry name" value="FAD_binding_3"/>
    <property type="match status" value="1"/>
</dbReference>
<keyword evidence="2 5" id="KW-0274">FAD</keyword>
<organism evidence="7 8">
    <name type="scientific">Kineosporia mesophila</name>
    <dbReference type="NCBI Taxonomy" id="566012"/>
    <lineage>
        <taxon>Bacteria</taxon>
        <taxon>Bacillati</taxon>
        <taxon>Actinomycetota</taxon>
        <taxon>Actinomycetes</taxon>
        <taxon>Kineosporiales</taxon>
        <taxon>Kineosporiaceae</taxon>
        <taxon>Kineosporia</taxon>
    </lineage>
</organism>
<evidence type="ECO:0000256" key="1">
    <source>
        <dbReference type="ARBA" id="ARBA00022630"/>
    </source>
</evidence>
<comment type="domain">
    <text evidence="5">Consists of an N-terminal FAD-binding domain with a Rossman fold and a C-terminal substrate-binding domain.</text>
</comment>
<dbReference type="InterPro" id="IPR002938">
    <property type="entry name" value="FAD-bd"/>
</dbReference>
<keyword evidence="5" id="KW-0521">NADP</keyword>
<evidence type="ECO:0000313" key="8">
    <source>
        <dbReference type="Proteomes" id="UP001501074"/>
    </source>
</evidence>
<dbReference type="PANTHER" id="PTHR46972:SF1">
    <property type="entry name" value="FAD DEPENDENT OXIDOREDUCTASE DOMAIN-CONTAINING PROTEIN"/>
    <property type="match status" value="1"/>
</dbReference>
<protein>
    <recommendedName>
        <fullName evidence="5">Flavin-dependent monooxygenase</fullName>
    </recommendedName>
    <alternativeName>
        <fullName evidence="5">TetX monooxygenase</fullName>
        <shortName evidence="5">TetX</shortName>
        <ecNumber evidence="5">1.14.13.-</ecNumber>
    </alternativeName>
</protein>
<evidence type="ECO:0000256" key="5">
    <source>
        <dbReference type="HAMAP-Rule" id="MF_00845"/>
    </source>
</evidence>
<keyword evidence="5" id="KW-0547">Nucleotide-binding</keyword>
<evidence type="ECO:0000256" key="2">
    <source>
        <dbReference type="ARBA" id="ARBA00022827"/>
    </source>
</evidence>
<comment type="cofactor">
    <cofactor evidence="5">
        <name>FAD</name>
        <dbReference type="ChEBI" id="CHEBI:57692"/>
    </cofactor>
</comment>
<feature type="binding site" evidence="5">
    <location>
        <position position="108"/>
    </location>
    <ligand>
        <name>FAD</name>
        <dbReference type="ChEBI" id="CHEBI:57692"/>
    </ligand>
</feature>
<dbReference type="EMBL" id="BAAAZO010000002">
    <property type="protein sequence ID" value="GAA3600081.1"/>
    <property type="molecule type" value="Genomic_DNA"/>
</dbReference>
<comment type="subunit">
    <text evidence="5">Monomer.</text>
</comment>
<keyword evidence="1 5" id="KW-0285">Flavoprotein</keyword>